<protein>
    <submittedName>
        <fullName evidence="1">Uncharacterized protein</fullName>
    </submittedName>
</protein>
<dbReference type="EMBL" id="ASHM01000107">
    <property type="protein sequence ID" value="PNY03914.1"/>
    <property type="molecule type" value="Genomic_DNA"/>
</dbReference>
<reference evidence="1 2" key="1">
    <citation type="journal article" date="2014" name="Am. J. Bot.">
        <title>Genome assembly and annotation for red clover (Trifolium pratense; Fabaceae).</title>
        <authorList>
            <person name="Istvanek J."/>
            <person name="Jaros M."/>
            <person name="Krenek A."/>
            <person name="Repkova J."/>
        </authorList>
    </citation>
    <scope>NUCLEOTIDE SEQUENCE [LARGE SCALE GENOMIC DNA]</scope>
    <source>
        <strain evidence="2">cv. Tatra</strain>
        <tissue evidence="1">Young leaves</tissue>
    </source>
</reference>
<dbReference type="Proteomes" id="UP000236291">
    <property type="component" value="Unassembled WGS sequence"/>
</dbReference>
<dbReference type="AlphaFoldDB" id="A0A2K3NLJ8"/>
<gene>
    <name evidence="1" type="ORF">L195_g000324</name>
</gene>
<evidence type="ECO:0000313" key="2">
    <source>
        <dbReference type="Proteomes" id="UP000236291"/>
    </source>
</evidence>
<accession>A0A2K3NLJ8</accession>
<proteinExistence type="predicted"/>
<evidence type="ECO:0000313" key="1">
    <source>
        <dbReference type="EMBL" id="PNY03914.1"/>
    </source>
</evidence>
<reference evidence="1 2" key="2">
    <citation type="journal article" date="2017" name="Front. Plant Sci.">
        <title>Gene Classification and Mining of Molecular Markers Useful in Red Clover (Trifolium pratense) Breeding.</title>
        <authorList>
            <person name="Istvanek J."/>
            <person name="Dluhosova J."/>
            <person name="Dluhos P."/>
            <person name="Patkova L."/>
            <person name="Nedelnik J."/>
            <person name="Repkova J."/>
        </authorList>
    </citation>
    <scope>NUCLEOTIDE SEQUENCE [LARGE SCALE GENOMIC DNA]</scope>
    <source>
        <strain evidence="2">cv. Tatra</strain>
        <tissue evidence="1">Young leaves</tissue>
    </source>
</reference>
<name>A0A2K3NLJ8_TRIPR</name>
<comment type="caution">
    <text evidence="1">The sequence shown here is derived from an EMBL/GenBank/DDBJ whole genome shotgun (WGS) entry which is preliminary data.</text>
</comment>
<sequence length="74" mass="8470">MLLKHGCMYAFEDETLKRKDAQSARYAHLIGVAVWTQVSAKIFHLQPSGKHHMKLQFLRDPDHSCCSSPSLPIY</sequence>
<organism evidence="1 2">
    <name type="scientific">Trifolium pratense</name>
    <name type="common">Red clover</name>
    <dbReference type="NCBI Taxonomy" id="57577"/>
    <lineage>
        <taxon>Eukaryota</taxon>
        <taxon>Viridiplantae</taxon>
        <taxon>Streptophyta</taxon>
        <taxon>Embryophyta</taxon>
        <taxon>Tracheophyta</taxon>
        <taxon>Spermatophyta</taxon>
        <taxon>Magnoliopsida</taxon>
        <taxon>eudicotyledons</taxon>
        <taxon>Gunneridae</taxon>
        <taxon>Pentapetalae</taxon>
        <taxon>rosids</taxon>
        <taxon>fabids</taxon>
        <taxon>Fabales</taxon>
        <taxon>Fabaceae</taxon>
        <taxon>Papilionoideae</taxon>
        <taxon>50 kb inversion clade</taxon>
        <taxon>NPAAA clade</taxon>
        <taxon>Hologalegina</taxon>
        <taxon>IRL clade</taxon>
        <taxon>Trifolieae</taxon>
        <taxon>Trifolium</taxon>
    </lineage>
</organism>